<protein>
    <submittedName>
        <fullName evidence="1">Uncharacterized protein</fullName>
    </submittedName>
</protein>
<dbReference type="GeneID" id="32308096"/>
<sequence length="316" mass="37240">MKLLRKKIARFYKQLILLKYYSKKFVFSSKQEKTKIIICFDGNLTHGGLVDRLKGIISLYEISKILDFEFKIFFTHPFELTNFLEPNASDWIINEKEVKYNVFSSKIVYLINDFKRKPLQIFEKSKAKTFFVYCNVDYLAKLYPAKNEQEIKFIWKNNYDHLFKTSNYLQEKLNILSSEPRIAFHTRFTTLMGDFSDSTKMILNENEKLNLIQKVIKAINDKANQYPDKVAYIFSDSDFFLNHVRATTNYKTLAGVPKHIENNNSDLDYHSKTFLDFYYLAGSEHVFLVAIDQMYYSSFSKYAAIIGEGKFKSITN</sequence>
<dbReference type="RefSeq" id="WP_066033592.1">
    <property type="nucleotide sequence ID" value="NZ_CP016907.1"/>
</dbReference>
<proteinExistence type="predicted"/>
<evidence type="ECO:0000313" key="2">
    <source>
        <dbReference type="Proteomes" id="UP000093276"/>
    </source>
</evidence>
<dbReference type="Proteomes" id="UP000093276">
    <property type="component" value="Chromosome"/>
</dbReference>
<reference evidence="1 2" key="1">
    <citation type="submission" date="2016-08" db="EMBL/GenBank/DDBJ databases">
        <title>Complete genome sequence of Flavobacterium johnsoniae strain GSE09, a volatile-producing biocontrol agent isolated from cucumber (Cucumis sativus).</title>
        <authorList>
            <person name="Jeong J.-J."/>
            <person name="Oh J.Y."/>
            <person name="Jim Y.J."/>
            <person name="Sang M.K."/>
            <person name="Kim K.D."/>
        </authorList>
    </citation>
    <scope>NUCLEOTIDE SEQUENCE [LARGE SCALE GENOMIC DNA]</scope>
    <source>
        <strain evidence="1 2">GSE09</strain>
    </source>
</reference>
<evidence type="ECO:0000313" key="1">
    <source>
        <dbReference type="EMBL" id="AOC95333.1"/>
    </source>
</evidence>
<accession>A0AAC9GIG3</accession>
<name>A0AAC9GIG3_9FLAO</name>
<dbReference type="EMBL" id="CP016907">
    <property type="protein sequence ID" value="AOC95333.1"/>
    <property type="molecule type" value="Genomic_DNA"/>
</dbReference>
<dbReference type="AlphaFoldDB" id="A0AAC9GIG3"/>
<organism evidence="1 2">
    <name type="scientific">Flavobacterium anhuiense</name>
    <dbReference type="NCBI Taxonomy" id="459526"/>
    <lineage>
        <taxon>Bacteria</taxon>
        <taxon>Pseudomonadati</taxon>
        <taxon>Bacteroidota</taxon>
        <taxon>Flavobacteriia</taxon>
        <taxon>Flavobacteriales</taxon>
        <taxon>Flavobacteriaceae</taxon>
        <taxon>Flavobacterium</taxon>
    </lineage>
</organism>
<dbReference type="KEGG" id="fjg:BB050_02217"/>
<gene>
    <name evidence="1" type="ORF">BB050_02217</name>
</gene>